<feature type="transmembrane region" description="Helical" evidence="1">
    <location>
        <begin position="30"/>
        <end position="53"/>
    </location>
</feature>
<name>A0A015N3N8_RHIIW</name>
<dbReference type="OrthoDB" id="10043543at2759"/>
<feature type="transmembrane region" description="Helical" evidence="1">
    <location>
        <begin position="117"/>
        <end position="134"/>
    </location>
</feature>
<dbReference type="OMA" id="RSEWIWH"/>
<keyword evidence="1" id="KW-0812">Transmembrane</keyword>
<keyword evidence="1" id="KW-1133">Transmembrane helix</keyword>
<proteinExistence type="predicted"/>
<gene>
    <name evidence="2" type="ORF">RirG_057930</name>
</gene>
<comment type="caution">
    <text evidence="2">The sequence shown here is derived from an EMBL/GenBank/DDBJ whole genome shotgun (WGS) entry which is preliminary data.</text>
</comment>
<protein>
    <submittedName>
        <fullName evidence="2">Uncharacterized protein</fullName>
    </submittedName>
</protein>
<evidence type="ECO:0000313" key="3">
    <source>
        <dbReference type="Proteomes" id="UP000022910"/>
    </source>
</evidence>
<feature type="transmembrane region" description="Helical" evidence="1">
    <location>
        <begin position="195"/>
        <end position="215"/>
    </location>
</feature>
<evidence type="ECO:0000256" key="1">
    <source>
        <dbReference type="SAM" id="Phobius"/>
    </source>
</evidence>
<organism evidence="2 3">
    <name type="scientific">Rhizophagus irregularis (strain DAOM 197198w)</name>
    <name type="common">Glomus intraradices</name>
    <dbReference type="NCBI Taxonomy" id="1432141"/>
    <lineage>
        <taxon>Eukaryota</taxon>
        <taxon>Fungi</taxon>
        <taxon>Fungi incertae sedis</taxon>
        <taxon>Mucoromycota</taxon>
        <taxon>Glomeromycotina</taxon>
        <taxon>Glomeromycetes</taxon>
        <taxon>Glomerales</taxon>
        <taxon>Glomeraceae</taxon>
        <taxon>Rhizophagus</taxon>
    </lineage>
</organism>
<accession>A0A015N3N8</accession>
<feature type="transmembrane region" description="Helical" evidence="1">
    <location>
        <begin position="221"/>
        <end position="243"/>
    </location>
</feature>
<feature type="transmembrane region" description="Helical" evidence="1">
    <location>
        <begin position="59"/>
        <end position="80"/>
    </location>
</feature>
<sequence length="264" mass="29976">MSSIRDESGQSPTTATSTNQQINLTKKEKLIILFRIILMLFFDIVLPLVLYYVLKNYMLEVWALTISGVPPFLVVIYGLITKRRIDILGALIIMGFIVTGIVASLKRDARIQLLRESAVTGTIGLVFLISLLPIKIGSSQIRPMSYYFARDMQTGGSFGSSSKKNKDVTNDINERWERLWNDNAVFRRGYRVLTALWGVGFVLEAPIRIIIIFKAPTVERAFFWTNIVTYSWLGVMILLDAIYNRWFKKQIPKGEPTAANQTSV</sequence>
<reference evidence="2 3" key="1">
    <citation type="submission" date="2014-02" db="EMBL/GenBank/DDBJ databases">
        <title>Single nucleus genome sequencing reveals high similarity among nuclei of an endomycorrhizal fungus.</title>
        <authorList>
            <person name="Lin K."/>
            <person name="Geurts R."/>
            <person name="Zhang Z."/>
            <person name="Limpens E."/>
            <person name="Saunders D.G."/>
            <person name="Mu D."/>
            <person name="Pang E."/>
            <person name="Cao H."/>
            <person name="Cha H."/>
            <person name="Lin T."/>
            <person name="Zhou Q."/>
            <person name="Shang Y."/>
            <person name="Li Y."/>
            <person name="Ivanov S."/>
            <person name="Sharma T."/>
            <person name="Velzen R.V."/>
            <person name="Ruijter N.D."/>
            <person name="Aanen D.K."/>
            <person name="Win J."/>
            <person name="Kamoun S."/>
            <person name="Bisseling T."/>
            <person name="Huang S."/>
        </authorList>
    </citation>
    <scope>NUCLEOTIDE SEQUENCE [LARGE SCALE GENOMIC DNA]</scope>
    <source>
        <strain evidence="3">DAOM197198w</strain>
    </source>
</reference>
<dbReference type="HOGENOM" id="CLU_1031131_0_0_1"/>
<dbReference type="EMBL" id="JEMT01013883">
    <property type="protein sequence ID" value="EXX73713.1"/>
    <property type="molecule type" value="Genomic_DNA"/>
</dbReference>
<dbReference type="NCBIfam" id="NF041646">
    <property type="entry name" value="VC0807_fam"/>
    <property type="match status" value="1"/>
</dbReference>
<feature type="transmembrane region" description="Helical" evidence="1">
    <location>
        <begin position="87"/>
        <end position="105"/>
    </location>
</feature>
<evidence type="ECO:0000313" key="2">
    <source>
        <dbReference type="EMBL" id="EXX73713.1"/>
    </source>
</evidence>
<keyword evidence="3" id="KW-1185">Reference proteome</keyword>
<keyword evidence="1" id="KW-0472">Membrane</keyword>
<dbReference type="Proteomes" id="UP000022910">
    <property type="component" value="Unassembled WGS sequence"/>
</dbReference>
<dbReference type="AlphaFoldDB" id="A0A015N3N8"/>